<evidence type="ECO:0000313" key="3">
    <source>
        <dbReference type="EMBL" id="MCD9560079.1"/>
    </source>
</evidence>
<accession>A0ABS8UMF5</accession>
<feature type="compositionally biased region" description="Polar residues" evidence="1">
    <location>
        <begin position="77"/>
        <end position="89"/>
    </location>
</feature>
<sequence>MLLAFTFSGMFASGGEGLYAGHDAQSNPLRVKGAVGRGRKKRKVDSENNSDGLGGNGAGLEAMQELLGGLPRPSKEGASSSAGDFWNSA</sequence>
<feature type="chain" id="PRO_5046073140" evidence="2">
    <location>
        <begin position="18"/>
        <end position="89"/>
    </location>
</feature>
<keyword evidence="2" id="KW-0732">Signal</keyword>
<keyword evidence="4" id="KW-1185">Reference proteome</keyword>
<feature type="region of interest" description="Disordered" evidence="1">
    <location>
        <begin position="32"/>
        <end position="89"/>
    </location>
</feature>
<evidence type="ECO:0000256" key="2">
    <source>
        <dbReference type="SAM" id="SignalP"/>
    </source>
</evidence>
<name>A0ABS8UMF5_DATST</name>
<gene>
    <name evidence="3" type="ORF">HAX54_018520</name>
</gene>
<feature type="signal peptide" evidence="2">
    <location>
        <begin position="1"/>
        <end position="17"/>
    </location>
</feature>
<reference evidence="3 4" key="1">
    <citation type="journal article" date="2021" name="BMC Genomics">
        <title>Datura genome reveals duplications of psychoactive alkaloid biosynthetic genes and high mutation rate following tissue culture.</title>
        <authorList>
            <person name="Rajewski A."/>
            <person name="Carter-House D."/>
            <person name="Stajich J."/>
            <person name="Litt A."/>
        </authorList>
    </citation>
    <scope>NUCLEOTIDE SEQUENCE [LARGE SCALE GENOMIC DNA]</scope>
    <source>
        <strain evidence="3">AR-01</strain>
    </source>
</reference>
<protein>
    <submittedName>
        <fullName evidence="3">Uncharacterized protein</fullName>
    </submittedName>
</protein>
<evidence type="ECO:0000313" key="4">
    <source>
        <dbReference type="Proteomes" id="UP000823775"/>
    </source>
</evidence>
<dbReference type="EMBL" id="JACEIK010002262">
    <property type="protein sequence ID" value="MCD9560079.1"/>
    <property type="molecule type" value="Genomic_DNA"/>
</dbReference>
<evidence type="ECO:0000256" key="1">
    <source>
        <dbReference type="SAM" id="MobiDB-lite"/>
    </source>
</evidence>
<dbReference type="Proteomes" id="UP000823775">
    <property type="component" value="Unassembled WGS sequence"/>
</dbReference>
<organism evidence="3 4">
    <name type="scientific">Datura stramonium</name>
    <name type="common">Jimsonweed</name>
    <name type="synonym">Common thornapple</name>
    <dbReference type="NCBI Taxonomy" id="4076"/>
    <lineage>
        <taxon>Eukaryota</taxon>
        <taxon>Viridiplantae</taxon>
        <taxon>Streptophyta</taxon>
        <taxon>Embryophyta</taxon>
        <taxon>Tracheophyta</taxon>
        <taxon>Spermatophyta</taxon>
        <taxon>Magnoliopsida</taxon>
        <taxon>eudicotyledons</taxon>
        <taxon>Gunneridae</taxon>
        <taxon>Pentapetalae</taxon>
        <taxon>asterids</taxon>
        <taxon>lamiids</taxon>
        <taxon>Solanales</taxon>
        <taxon>Solanaceae</taxon>
        <taxon>Solanoideae</taxon>
        <taxon>Datureae</taxon>
        <taxon>Datura</taxon>
    </lineage>
</organism>
<comment type="caution">
    <text evidence="3">The sequence shown here is derived from an EMBL/GenBank/DDBJ whole genome shotgun (WGS) entry which is preliminary data.</text>
</comment>
<proteinExistence type="predicted"/>